<sequence length="207" mass="24105">MNAVWLFKLNMSNSEQEYQDKTQLLLLSDTLRMECLRAVRSLNLPDCFLGAGFLRNAIWDCLHNKAEMTSLNDIDVVYFDTEDISCKTEQELTAKLKVLVPSMNWEVRNQARMHVKHNDQPYCNTTDAISRWIEIPTCVGVKLDEGELLVFTAPFGLTHNWGFNVGINPKRPMPDIFYRRIEEKNWLRIWPLLNIIPTDKECNIHSC</sequence>
<comment type="caution">
    <text evidence="1">The sequence shown here is derived from an EMBL/GenBank/DDBJ whole genome shotgun (WGS) entry which is preliminary data.</text>
</comment>
<dbReference type="Pfam" id="PF06042">
    <property type="entry name" value="NTP_transf_6"/>
    <property type="match status" value="1"/>
</dbReference>
<dbReference type="InterPro" id="IPR009267">
    <property type="entry name" value="NTP_transf_6"/>
</dbReference>
<proteinExistence type="predicted"/>
<evidence type="ECO:0000313" key="2">
    <source>
        <dbReference type="Proteomes" id="UP000240987"/>
    </source>
</evidence>
<evidence type="ECO:0000313" key="1">
    <source>
        <dbReference type="EMBL" id="PSU46941.1"/>
    </source>
</evidence>
<dbReference type="OrthoDB" id="9805247at2"/>
<reference evidence="1 2" key="1">
    <citation type="submission" date="2018-01" db="EMBL/GenBank/DDBJ databases">
        <title>Whole genome sequencing of Histamine producing bacteria.</title>
        <authorList>
            <person name="Butler K."/>
        </authorList>
    </citation>
    <scope>NUCLEOTIDE SEQUENCE [LARGE SCALE GENOMIC DNA]</scope>
    <source>
        <strain evidence="1 2">JCM 12947</strain>
    </source>
</reference>
<organism evidence="1 2">
    <name type="scientific">Photobacterium frigidiphilum</name>
    <dbReference type="NCBI Taxonomy" id="264736"/>
    <lineage>
        <taxon>Bacteria</taxon>
        <taxon>Pseudomonadati</taxon>
        <taxon>Pseudomonadota</taxon>
        <taxon>Gammaproteobacteria</taxon>
        <taxon>Vibrionales</taxon>
        <taxon>Vibrionaceae</taxon>
        <taxon>Photobacterium</taxon>
    </lineage>
</organism>
<dbReference type="PANTHER" id="PTHR39166">
    <property type="entry name" value="BLL1166 PROTEIN"/>
    <property type="match status" value="1"/>
</dbReference>
<keyword evidence="2" id="KW-1185">Reference proteome</keyword>
<dbReference type="PANTHER" id="PTHR39166:SF1">
    <property type="entry name" value="BLL1166 PROTEIN"/>
    <property type="match status" value="1"/>
</dbReference>
<dbReference type="EMBL" id="PYMJ01000018">
    <property type="protein sequence ID" value="PSU46941.1"/>
    <property type="molecule type" value="Genomic_DNA"/>
</dbReference>
<dbReference type="RefSeq" id="WP_107243835.1">
    <property type="nucleotide sequence ID" value="NZ_PYMJ01000018.1"/>
</dbReference>
<dbReference type="AlphaFoldDB" id="A0A2T3JDI1"/>
<dbReference type="Proteomes" id="UP000240987">
    <property type="component" value="Unassembled WGS sequence"/>
</dbReference>
<evidence type="ECO:0008006" key="3">
    <source>
        <dbReference type="Google" id="ProtNLM"/>
    </source>
</evidence>
<gene>
    <name evidence="1" type="ORF">C9J12_17185</name>
</gene>
<protein>
    <recommendedName>
        <fullName evidence="3">Nitrate reductase</fullName>
    </recommendedName>
</protein>
<name>A0A2T3JDI1_9GAMM</name>
<accession>A0A2T3JDI1</accession>